<evidence type="ECO:0008006" key="4">
    <source>
        <dbReference type="Google" id="ProtNLM"/>
    </source>
</evidence>
<feature type="compositionally biased region" description="Polar residues" evidence="1">
    <location>
        <begin position="689"/>
        <end position="720"/>
    </location>
</feature>
<feature type="region of interest" description="Disordered" evidence="1">
    <location>
        <begin position="645"/>
        <end position="745"/>
    </location>
</feature>
<evidence type="ECO:0000313" key="3">
    <source>
        <dbReference type="Proteomes" id="UP001345219"/>
    </source>
</evidence>
<proteinExistence type="predicted"/>
<feature type="compositionally biased region" description="Basic and acidic residues" evidence="1">
    <location>
        <begin position="248"/>
        <end position="264"/>
    </location>
</feature>
<feature type="compositionally biased region" description="Basic and acidic residues" evidence="1">
    <location>
        <begin position="645"/>
        <end position="668"/>
    </location>
</feature>
<feature type="region of interest" description="Disordered" evidence="1">
    <location>
        <begin position="94"/>
        <end position="117"/>
    </location>
</feature>
<organism evidence="2 3">
    <name type="scientific">Trapa incisa</name>
    <dbReference type="NCBI Taxonomy" id="236973"/>
    <lineage>
        <taxon>Eukaryota</taxon>
        <taxon>Viridiplantae</taxon>
        <taxon>Streptophyta</taxon>
        <taxon>Embryophyta</taxon>
        <taxon>Tracheophyta</taxon>
        <taxon>Spermatophyta</taxon>
        <taxon>Magnoliopsida</taxon>
        <taxon>eudicotyledons</taxon>
        <taxon>Gunneridae</taxon>
        <taxon>Pentapetalae</taxon>
        <taxon>rosids</taxon>
        <taxon>malvids</taxon>
        <taxon>Myrtales</taxon>
        <taxon>Lythraceae</taxon>
        <taxon>Trapa</taxon>
    </lineage>
</organism>
<dbReference type="PANTHER" id="PTHR47067:SF16">
    <property type="entry name" value="TPX2 (TARGETING PROTEIN FOR XKLP2) PROTEIN FAMILY"/>
    <property type="match status" value="1"/>
</dbReference>
<dbReference type="InterPro" id="IPR044216">
    <property type="entry name" value="WDL7"/>
</dbReference>
<feature type="compositionally biased region" description="Polar residues" evidence="1">
    <location>
        <begin position="728"/>
        <end position="745"/>
    </location>
</feature>
<evidence type="ECO:0000256" key="1">
    <source>
        <dbReference type="SAM" id="MobiDB-lite"/>
    </source>
</evidence>
<accession>A0AAN7KAF5</accession>
<feature type="compositionally biased region" description="Low complexity" evidence="1">
    <location>
        <begin position="145"/>
        <end position="156"/>
    </location>
</feature>
<dbReference type="EMBL" id="JAXIOK010000008">
    <property type="protein sequence ID" value="KAK4763665.1"/>
    <property type="molecule type" value="Genomic_DNA"/>
</dbReference>
<dbReference type="Proteomes" id="UP001345219">
    <property type="component" value="Chromosome 11"/>
</dbReference>
<comment type="caution">
    <text evidence="2">The sequence shown here is derived from an EMBL/GenBank/DDBJ whole genome shotgun (WGS) entry which is preliminary data.</text>
</comment>
<dbReference type="PANTHER" id="PTHR47067">
    <property type="entry name" value="TPX2 (TARGETING PROTEIN FOR XKLP2) PROTEIN FAMILY-RELATED"/>
    <property type="match status" value="1"/>
</dbReference>
<keyword evidence="3" id="KW-1185">Reference proteome</keyword>
<sequence length="745" mass="83092">MKMGESACLLRSFSHPSDAARELREGDRIRALTESVTFGRFMTESLAWERWSAFSHNRYLEEVEKLARPGSVAEKKAYFEAHYRRRAAVREESLVTEPTSAGEIETPSTEVEQKSVGGVEDLTTKLGQTESDHHMECYEREEEGSSGSCGAGSVCSPDVSLDESKSENIEMASPESLEQGTAIENMAKEEKLAKPESFDQKKAYFEAHYQRIAAIREESPVTEPTSAGEIESPFTQVEQKSVGGVEDLTAKLEQTESDHHMECYEREEEGSPDSHGAGSVCSPDVSLDESKPENIEMVSPESLQQGSAIENIANEENLLQRCDLDACVEIGSSESQTKEATNGKKPTMPFSKSVVDRSKASKLLSPRAKVSTTNEEKLRKDTAPCREKLLFEKKKLVSKSHHTDEEKLRKDTSLSREKLLVEKKKPVSNSHHINEEKLRKGTAPCREKLPVEKKKPVSNSDHTNEEKLNKDTALSREKLFVEKKKKPFFKSLHTNEEKLRKDTARSREKLLVEKKKPFPKALHMSISFAPSNVSTSKTISPVLQQIIKLKDITASTKLQQEIPVAQKLPDGASVHAKNTVTPVILKSEDRRMKGLLNKSDAGRPMMSKSSSLLHKENSKYSFANGVKSQPPVVCTPFRFRSEERAAKRKEKQEEKLKALEAEKMKASEGNRLLTMPSRSPELAKKASQGIGSQTKPKPLQQTSYRVDNANQRIGKSNNPNAKAPILSLLSSRSHAHENSSPNIPQ</sequence>
<feature type="compositionally biased region" description="Basic and acidic residues" evidence="1">
    <location>
        <begin position="374"/>
        <end position="425"/>
    </location>
</feature>
<feature type="compositionally biased region" description="Basic and acidic residues" evidence="1">
    <location>
        <begin position="432"/>
        <end position="455"/>
    </location>
</feature>
<name>A0AAN7KAF5_9MYRT</name>
<gene>
    <name evidence="2" type="ORF">SAY87_013103</name>
</gene>
<protein>
    <recommendedName>
        <fullName evidence="4">TPX2 C-terminal domain-containing protein</fullName>
    </recommendedName>
</protein>
<evidence type="ECO:0000313" key="2">
    <source>
        <dbReference type="EMBL" id="KAK4763665.1"/>
    </source>
</evidence>
<dbReference type="AlphaFoldDB" id="A0AAN7KAF5"/>
<feature type="region of interest" description="Disordered" evidence="1">
    <location>
        <begin position="333"/>
        <end position="470"/>
    </location>
</feature>
<reference evidence="2 3" key="1">
    <citation type="journal article" date="2023" name="Hortic Res">
        <title>Pangenome of water caltrop reveals structural variations and asymmetric subgenome divergence after allopolyploidization.</title>
        <authorList>
            <person name="Zhang X."/>
            <person name="Chen Y."/>
            <person name="Wang L."/>
            <person name="Yuan Y."/>
            <person name="Fang M."/>
            <person name="Shi L."/>
            <person name="Lu R."/>
            <person name="Comes H.P."/>
            <person name="Ma Y."/>
            <person name="Chen Y."/>
            <person name="Huang G."/>
            <person name="Zhou Y."/>
            <person name="Zheng Z."/>
            <person name="Qiu Y."/>
        </authorList>
    </citation>
    <scope>NUCLEOTIDE SEQUENCE [LARGE SCALE GENOMIC DNA]</scope>
    <source>
        <tissue evidence="2">Roots</tissue>
    </source>
</reference>
<feature type="region of interest" description="Disordered" evidence="1">
    <location>
        <begin position="217"/>
        <end position="309"/>
    </location>
</feature>
<feature type="region of interest" description="Disordered" evidence="1">
    <location>
        <begin position="139"/>
        <end position="180"/>
    </location>
</feature>